<gene>
    <name evidence="2" type="ORF">A6K76_14145</name>
</gene>
<protein>
    <recommendedName>
        <fullName evidence="4">QueT transporter family protein</fullName>
    </recommendedName>
</protein>
<organism evidence="2 3">
    <name type="scientific">Caryophanon latum</name>
    <dbReference type="NCBI Taxonomy" id="33977"/>
    <lineage>
        <taxon>Bacteria</taxon>
        <taxon>Bacillati</taxon>
        <taxon>Bacillota</taxon>
        <taxon>Bacilli</taxon>
        <taxon>Bacillales</taxon>
        <taxon>Caryophanaceae</taxon>
        <taxon>Caryophanon</taxon>
    </lineage>
</organism>
<dbReference type="Proteomes" id="UP000093482">
    <property type="component" value="Unassembled WGS sequence"/>
</dbReference>
<dbReference type="PIRSF" id="PIRSF031501">
    <property type="entry name" value="QueT"/>
    <property type="match status" value="1"/>
</dbReference>
<evidence type="ECO:0008006" key="4">
    <source>
        <dbReference type="Google" id="ProtNLM"/>
    </source>
</evidence>
<keyword evidence="1" id="KW-0472">Membrane</keyword>
<proteinExistence type="predicted"/>
<dbReference type="OrthoDB" id="1706970at2"/>
<feature type="transmembrane region" description="Helical" evidence="1">
    <location>
        <begin position="75"/>
        <end position="97"/>
    </location>
</feature>
<dbReference type="Pfam" id="PF06177">
    <property type="entry name" value="QueT"/>
    <property type="match status" value="1"/>
</dbReference>
<evidence type="ECO:0000313" key="2">
    <source>
        <dbReference type="EMBL" id="OCS86985.1"/>
    </source>
</evidence>
<name>A0A1C0YII4_9BACL</name>
<reference evidence="2 3" key="1">
    <citation type="submission" date="2016-07" db="EMBL/GenBank/DDBJ databases">
        <title>Caryophanon latum genome sequencing.</title>
        <authorList>
            <person name="Verma A."/>
            <person name="Pal Y."/>
            <person name="Krishnamurthi S."/>
        </authorList>
    </citation>
    <scope>NUCLEOTIDE SEQUENCE [LARGE SCALE GENOMIC DNA]</scope>
    <source>
        <strain evidence="2 3">DSM 14151</strain>
    </source>
</reference>
<dbReference type="AlphaFoldDB" id="A0A1C0YII4"/>
<feature type="transmembrane region" description="Helical" evidence="1">
    <location>
        <begin position="104"/>
        <end position="129"/>
    </location>
</feature>
<dbReference type="PANTHER" id="PTHR40044">
    <property type="entry name" value="INTEGRAL MEMBRANE PROTEIN-RELATED"/>
    <property type="match status" value="1"/>
</dbReference>
<comment type="caution">
    <text evidence="2">The sequence shown here is derived from an EMBL/GenBank/DDBJ whole genome shotgun (WGS) entry which is preliminary data.</text>
</comment>
<keyword evidence="1" id="KW-1133">Transmembrane helix</keyword>
<dbReference type="RefSeq" id="WP_066465942.1">
    <property type="nucleotide sequence ID" value="NZ_MATO01000059.1"/>
</dbReference>
<dbReference type="EMBL" id="MATO01000059">
    <property type="protein sequence ID" value="OCS86985.1"/>
    <property type="molecule type" value="Genomic_DNA"/>
</dbReference>
<evidence type="ECO:0000313" key="3">
    <source>
        <dbReference type="Proteomes" id="UP000093482"/>
    </source>
</evidence>
<evidence type="ECO:0000256" key="1">
    <source>
        <dbReference type="SAM" id="Phobius"/>
    </source>
</evidence>
<keyword evidence="3" id="KW-1185">Reference proteome</keyword>
<dbReference type="InterPro" id="IPR010387">
    <property type="entry name" value="QueT"/>
</dbReference>
<accession>A0A1C0YII4</accession>
<dbReference type="PANTHER" id="PTHR40044:SF1">
    <property type="entry name" value="INTEGRAL MEMBRANE PROTEIN"/>
    <property type="match status" value="1"/>
</dbReference>
<feature type="transmembrane region" description="Helical" evidence="1">
    <location>
        <begin position="20"/>
        <end position="40"/>
    </location>
</feature>
<keyword evidence="1" id="KW-0812">Transmembrane</keyword>
<feature type="transmembrane region" description="Helical" evidence="1">
    <location>
        <begin position="135"/>
        <end position="159"/>
    </location>
</feature>
<sequence>MQKAVSHAQTNVQETTKMAVVASLYVAVTVMLSVISFGAVQLRLSEMFNYLVLFHKRYIVAVTLGVVIANFFSPMWWIDVPVGGIATFVVLIICRLVTRNIDNIVWKLVITGIIFTISMFTVATQLMIVFDLPFWQTYGIVAVGEALSMLVGGVTMYLVHKKIDFTK</sequence>